<name>A0A975G7X8_9BACT</name>
<dbReference type="Pfam" id="PF06983">
    <property type="entry name" value="3-dmu-9_3-mt"/>
    <property type="match status" value="1"/>
</dbReference>
<dbReference type="PANTHER" id="PTHR33990:SF4">
    <property type="entry name" value="PHNB-LIKE DOMAIN-CONTAINING PROTEIN"/>
    <property type="match status" value="1"/>
</dbReference>
<keyword evidence="3" id="KW-1185">Reference proteome</keyword>
<evidence type="ECO:0000313" key="3">
    <source>
        <dbReference type="Proteomes" id="UP000676169"/>
    </source>
</evidence>
<organism evidence="2 3">
    <name type="scientific">Luteolibacter ambystomatis</name>
    <dbReference type="NCBI Taxonomy" id="2824561"/>
    <lineage>
        <taxon>Bacteria</taxon>
        <taxon>Pseudomonadati</taxon>
        <taxon>Verrucomicrobiota</taxon>
        <taxon>Verrucomicrobiia</taxon>
        <taxon>Verrucomicrobiales</taxon>
        <taxon>Verrucomicrobiaceae</taxon>
        <taxon>Luteolibacter</taxon>
    </lineage>
</organism>
<dbReference type="Gene3D" id="3.30.720.110">
    <property type="match status" value="1"/>
</dbReference>
<dbReference type="CDD" id="cd06588">
    <property type="entry name" value="PhnB_like"/>
    <property type="match status" value="1"/>
</dbReference>
<dbReference type="InterPro" id="IPR028973">
    <property type="entry name" value="PhnB-like"/>
</dbReference>
<dbReference type="PANTHER" id="PTHR33990">
    <property type="entry name" value="PROTEIN YJDN-RELATED"/>
    <property type="match status" value="1"/>
</dbReference>
<proteinExistence type="predicted"/>
<evidence type="ECO:0000313" key="2">
    <source>
        <dbReference type="EMBL" id="QUE50598.1"/>
    </source>
</evidence>
<dbReference type="KEGG" id="lamb:KBB96_17255"/>
<dbReference type="Proteomes" id="UP000676169">
    <property type="component" value="Chromosome"/>
</dbReference>
<gene>
    <name evidence="2" type="ORF">KBB96_17255</name>
</gene>
<dbReference type="Gene3D" id="3.30.720.100">
    <property type="match status" value="1"/>
</dbReference>
<dbReference type="EMBL" id="CP073100">
    <property type="protein sequence ID" value="QUE50598.1"/>
    <property type="molecule type" value="Genomic_DNA"/>
</dbReference>
<dbReference type="InterPro" id="IPR029068">
    <property type="entry name" value="Glyas_Bleomycin-R_OHBP_Dase"/>
</dbReference>
<dbReference type="PIRSF" id="PIRSF021700">
    <property type="entry name" value="3_dmu_93_MTrfase"/>
    <property type="match status" value="1"/>
</dbReference>
<protein>
    <submittedName>
        <fullName evidence="2">VOC family protein</fullName>
    </submittedName>
</protein>
<dbReference type="AlphaFoldDB" id="A0A975G7X8"/>
<dbReference type="RefSeq" id="WP_211630738.1">
    <property type="nucleotide sequence ID" value="NZ_CP073100.1"/>
</dbReference>
<accession>A0A975G7X8</accession>
<reference evidence="2" key="1">
    <citation type="submission" date="2021-04" db="EMBL/GenBank/DDBJ databases">
        <title>Luteolibacter sp. 32A isolated from the skin of an Anderson's salamander (Ambystoma andersonii).</title>
        <authorList>
            <person name="Spergser J."/>
            <person name="Busse H.-J."/>
        </authorList>
    </citation>
    <scope>NUCLEOTIDE SEQUENCE</scope>
    <source>
        <strain evidence="2">32A</strain>
    </source>
</reference>
<sequence length="135" mass="15065">MTKRHDTSVTPFLMFTGKAEEAMEFYVSLFAGARIEEIQRWGAGEPGAEGSVKIATFSLNGQQVMCTDSPPVHDFTFTPSFSFYVSCVEEDELDGYCSALSAEGKFLMPPDNYGFSTKFAWVEDRFGVSWQLNLP</sequence>
<dbReference type="SUPFAM" id="SSF54593">
    <property type="entry name" value="Glyoxalase/Bleomycin resistance protein/Dihydroxybiphenyl dioxygenase"/>
    <property type="match status" value="1"/>
</dbReference>
<dbReference type="InterPro" id="IPR009725">
    <property type="entry name" value="3_dmu_93_MTrfase"/>
</dbReference>
<feature type="domain" description="PhnB-like" evidence="1">
    <location>
        <begin position="8"/>
        <end position="132"/>
    </location>
</feature>
<evidence type="ECO:0000259" key="1">
    <source>
        <dbReference type="Pfam" id="PF06983"/>
    </source>
</evidence>